<keyword evidence="1" id="KW-0175">Coiled coil</keyword>
<accession>F9WSG2</accession>
<reference evidence="3 4" key="1">
    <citation type="journal article" date="2012" name="Proc. Natl. Acad. Sci. U.S.A.">
        <title>Antigenic diversity is generated by distinct evolutionary mechanisms in African trypanosome species.</title>
        <authorList>
            <person name="Jackson A.P."/>
            <person name="Berry A."/>
            <person name="Aslett M."/>
            <person name="Allison H.C."/>
            <person name="Burton P."/>
            <person name="Vavrova-Anderson J."/>
            <person name="Brown R."/>
            <person name="Browne H."/>
            <person name="Corton N."/>
            <person name="Hauser H."/>
            <person name="Gamble J."/>
            <person name="Gilderthorp R."/>
            <person name="Marcello L."/>
            <person name="McQuillan J."/>
            <person name="Otto T.D."/>
            <person name="Quail M.A."/>
            <person name="Sanders M.J."/>
            <person name="van Tonder A."/>
            <person name="Ginger M.L."/>
            <person name="Field M.C."/>
            <person name="Barry J.D."/>
            <person name="Hertz-Fowler C."/>
            <person name="Berriman M."/>
        </authorList>
    </citation>
    <scope>NUCLEOTIDE SEQUENCE</scope>
    <source>
        <strain evidence="3 4">Y486</strain>
    </source>
</reference>
<name>F9WSG2_TRYVY</name>
<gene>
    <name evidence="3" type="ORF">TvY486_0033370</name>
</gene>
<feature type="compositionally biased region" description="Low complexity" evidence="2">
    <location>
        <begin position="395"/>
        <end position="405"/>
    </location>
</feature>
<feature type="region of interest" description="Disordered" evidence="2">
    <location>
        <begin position="391"/>
        <end position="458"/>
    </location>
</feature>
<proteinExistence type="predicted"/>
<evidence type="ECO:0000256" key="1">
    <source>
        <dbReference type="SAM" id="Coils"/>
    </source>
</evidence>
<dbReference type="EMBL" id="CAEX01005728">
    <property type="protein sequence ID" value="CCD20501.1"/>
    <property type="molecule type" value="Genomic_DNA"/>
</dbReference>
<evidence type="ECO:0000256" key="2">
    <source>
        <dbReference type="SAM" id="MobiDB-lite"/>
    </source>
</evidence>
<protein>
    <submittedName>
        <fullName evidence="3">Uncharacterized protein</fullName>
    </submittedName>
</protein>
<sequence length="473" mass="49942">MTAKVGGRLFAATRRKAAGCLQGRKEMRTRMWRRLALVASLTVFSCVLQATAAVKAISGGEANAVCAVITTLRKAKLEEGRIGSLVGAAVKQSSAARVLVAARRKMEKARAVEQALVAKGETGETARDEDPAVAANAKKTEKELNELLRVADTMEERITEVTATQVAKFAQGVANAKRAADILEVFVTALGLTSRIQHYGTEQGQQKCINTGNTAAKLKCEGNEQASSGLTTAVAAVGKLAFNVGNGQSGAESCTAASGNIEADSSGTTSSTKCGCPILFWASKGQGTGTEWTTELANVNNAKTTLAAKDRYWERAKAAVDDAMPFLTDAGEPRYDKLTQDLTAALSADCDEDSQGEDCLNKTALSTRLSEATRTADEAIAALVNTTRAVRARSTDTTQSTTLTHQTRRNALSRKQDAGEEQTSSATDMHTCTAQGHTWDERTSRCNAPKPDSTPLTRSTPALAAYLAALATP</sequence>
<keyword evidence="4" id="KW-1185">Reference proteome</keyword>
<organism evidence="3 4">
    <name type="scientific">Trypanosoma vivax (strain Y486)</name>
    <dbReference type="NCBI Taxonomy" id="1055687"/>
    <lineage>
        <taxon>Eukaryota</taxon>
        <taxon>Discoba</taxon>
        <taxon>Euglenozoa</taxon>
        <taxon>Kinetoplastea</taxon>
        <taxon>Metakinetoplastina</taxon>
        <taxon>Trypanosomatida</taxon>
        <taxon>Trypanosomatidae</taxon>
        <taxon>Trypanosoma</taxon>
        <taxon>Duttonella</taxon>
    </lineage>
</organism>
<dbReference type="Proteomes" id="UP000009027">
    <property type="component" value="Unassembled WGS sequence"/>
</dbReference>
<feature type="compositionally biased region" description="Polar residues" evidence="2">
    <location>
        <begin position="421"/>
        <end position="436"/>
    </location>
</feature>
<dbReference type="AlphaFoldDB" id="F9WSG2"/>
<evidence type="ECO:0000313" key="4">
    <source>
        <dbReference type="Proteomes" id="UP000009027"/>
    </source>
</evidence>
<evidence type="ECO:0000313" key="3">
    <source>
        <dbReference type="EMBL" id="CCD20501.1"/>
    </source>
</evidence>
<dbReference type="VEuPathDB" id="TriTrypDB:TvY486_0033370"/>
<feature type="coiled-coil region" evidence="1">
    <location>
        <begin position="137"/>
        <end position="164"/>
    </location>
</feature>